<feature type="transmembrane region" description="Helical" evidence="14">
    <location>
        <begin position="568"/>
        <end position="590"/>
    </location>
</feature>
<dbReference type="Pfam" id="PF08417">
    <property type="entry name" value="PaO"/>
    <property type="match status" value="1"/>
</dbReference>
<evidence type="ECO:0000256" key="11">
    <source>
        <dbReference type="ARBA" id="ARBA00023004"/>
    </source>
</evidence>
<keyword evidence="4" id="KW-0934">Plastid</keyword>
<feature type="chain" id="PRO_5030532800" description="Rieske domain-containing protein" evidence="15">
    <location>
        <begin position="25"/>
        <end position="612"/>
    </location>
</feature>
<evidence type="ECO:0000256" key="5">
    <source>
        <dbReference type="ARBA" id="ARBA00022692"/>
    </source>
</evidence>
<evidence type="ECO:0000256" key="9">
    <source>
        <dbReference type="ARBA" id="ARBA00022989"/>
    </source>
</evidence>
<dbReference type="InterPro" id="IPR050584">
    <property type="entry name" value="Cholesterol_7-desaturase"/>
</dbReference>
<keyword evidence="12" id="KW-0411">Iron-sulfur</keyword>
<evidence type="ECO:0000256" key="8">
    <source>
        <dbReference type="ARBA" id="ARBA00022946"/>
    </source>
</evidence>
<dbReference type="PANTHER" id="PTHR21266">
    <property type="entry name" value="IRON-SULFUR DOMAIN CONTAINING PROTEIN"/>
    <property type="match status" value="1"/>
</dbReference>
<keyword evidence="8" id="KW-0809">Transit peptide</keyword>
<feature type="signal peptide" evidence="15">
    <location>
        <begin position="1"/>
        <end position="24"/>
    </location>
</feature>
<feature type="transmembrane region" description="Helical" evidence="14">
    <location>
        <begin position="537"/>
        <end position="562"/>
    </location>
</feature>
<dbReference type="GO" id="GO:0051537">
    <property type="term" value="F:2 iron, 2 sulfur cluster binding"/>
    <property type="evidence" value="ECO:0007669"/>
    <property type="project" value="UniProtKB-KW"/>
</dbReference>
<reference evidence="17" key="1">
    <citation type="submission" date="2021-01" db="EMBL/GenBank/DDBJ databases">
        <authorList>
            <person name="Corre E."/>
            <person name="Pelletier E."/>
            <person name="Niang G."/>
            <person name="Scheremetjew M."/>
            <person name="Finn R."/>
            <person name="Kale V."/>
            <person name="Holt S."/>
            <person name="Cochrane G."/>
            <person name="Meng A."/>
            <person name="Brown T."/>
            <person name="Cohen L."/>
        </authorList>
    </citation>
    <scope>NUCLEOTIDE SEQUENCE</scope>
    <source>
        <strain evidence="17">CCMP645</strain>
    </source>
</reference>
<feature type="domain" description="Rieske" evidence="16">
    <location>
        <begin position="104"/>
        <end position="213"/>
    </location>
</feature>
<dbReference type="Gene3D" id="3.90.380.10">
    <property type="entry name" value="Naphthalene 1,2-dioxygenase Alpha Subunit, Chain A, domain 1"/>
    <property type="match status" value="1"/>
</dbReference>
<name>A0A7S4BCI9_CHRCT</name>
<evidence type="ECO:0000256" key="2">
    <source>
        <dbReference type="ARBA" id="ARBA00004370"/>
    </source>
</evidence>
<evidence type="ECO:0000259" key="16">
    <source>
        <dbReference type="PROSITE" id="PS51296"/>
    </source>
</evidence>
<dbReference type="InterPro" id="IPR013626">
    <property type="entry name" value="PaO"/>
</dbReference>
<dbReference type="Gene3D" id="2.102.10.10">
    <property type="entry name" value="Rieske [2Fe-2S] iron-sulphur domain"/>
    <property type="match status" value="1"/>
</dbReference>
<organism evidence="17">
    <name type="scientific">Chrysotila carterae</name>
    <name type="common">Marine alga</name>
    <name type="synonym">Syracosphaera carterae</name>
    <dbReference type="NCBI Taxonomy" id="13221"/>
    <lineage>
        <taxon>Eukaryota</taxon>
        <taxon>Haptista</taxon>
        <taxon>Haptophyta</taxon>
        <taxon>Prymnesiophyceae</taxon>
        <taxon>Isochrysidales</taxon>
        <taxon>Isochrysidaceae</taxon>
        <taxon>Chrysotila</taxon>
    </lineage>
</organism>
<keyword evidence="3" id="KW-0150">Chloroplast</keyword>
<dbReference type="GO" id="GO:0016020">
    <property type="term" value="C:membrane"/>
    <property type="evidence" value="ECO:0007669"/>
    <property type="project" value="UniProtKB-SubCell"/>
</dbReference>
<dbReference type="Pfam" id="PF00355">
    <property type="entry name" value="Rieske"/>
    <property type="match status" value="1"/>
</dbReference>
<dbReference type="SUPFAM" id="SSF55961">
    <property type="entry name" value="Bet v1-like"/>
    <property type="match status" value="1"/>
</dbReference>
<dbReference type="PANTHER" id="PTHR21266:SF32">
    <property type="entry name" value="CHOLESTEROL 7-DESATURASE NVD"/>
    <property type="match status" value="1"/>
</dbReference>
<dbReference type="AlphaFoldDB" id="A0A7S4BCI9"/>
<comment type="subcellular location">
    <subcellularLocation>
        <location evidence="2">Membrane</location>
    </subcellularLocation>
    <subcellularLocation>
        <location evidence="1">Plastid</location>
        <location evidence="1">Chloroplast</location>
    </subcellularLocation>
</comment>
<dbReference type="EMBL" id="HBIZ01022331">
    <property type="protein sequence ID" value="CAE0761501.1"/>
    <property type="molecule type" value="Transcribed_RNA"/>
</dbReference>
<keyword evidence="6" id="KW-0001">2Fe-2S</keyword>
<dbReference type="GO" id="GO:0010277">
    <property type="term" value="F:chlorophyllide a oxygenase activity"/>
    <property type="evidence" value="ECO:0007669"/>
    <property type="project" value="InterPro"/>
</dbReference>
<dbReference type="InterPro" id="IPR017941">
    <property type="entry name" value="Rieske_2Fe-2S"/>
</dbReference>
<evidence type="ECO:0000256" key="4">
    <source>
        <dbReference type="ARBA" id="ARBA00022640"/>
    </source>
</evidence>
<dbReference type="GO" id="GO:0009507">
    <property type="term" value="C:chloroplast"/>
    <property type="evidence" value="ECO:0007669"/>
    <property type="project" value="UniProtKB-SubCell"/>
</dbReference>
<evidence type="ECO:0000256" key="3">
    <source>
        <dbReference type="ARBA" id="ARBA00022528"/>
    </source>
</evidence>
<evidence type="ECO:0000256" key="7">
    <source>
        <dbReference type="ARBA" id="ARBA00022723"/>
    </source>
</evidence>
<evidence type="ECO:0000256" key="13">
    <source>
        <dbReference type="ARBA" id="ARBA00023136"/>
    </source>
</evidence>
<proteinExistence type="predicted"/>
<evidence type="ECO:0000256" key="14">
    <source>
        <dbReference type="SAM" id="Phobius"/>
    </source>
</evidence>
<evidence type="ECO:0000256" key="1">
    <source>
        <dbReference type="ARBA" id="ARBA00004229"/>
    </source>
</evidence>
<dbReference type="InterPro" id="IPR036922">
    <property type="entry name" value="Rieske_2Fe-2S_sf"/>
</dbReference>
<dbReference type="PROSITE" id="PS51296">
    <property type="entry name" value="RIESKE"/>
    <property type="match status" value="1"/>
</dbReference>
<evidence type="ECO:0000313" key="17">
    <source>
        <dbReference type="EMBL" id="CAE0761501.1"/>
    </source>
</evidence>
<keyword evidence="10" id="KW-0560">Oxidoreductase</keyword>
<keyword evidence="11" id="KW-0408">Iron</keyword>
<dbReference type="SUPFAM" id="SSF50022">
    <property type="entry name" value="ISP domain"/>
    <property type="match status" value="1"/>
</dbReference>
<keyword evidence="5 14" id="KW-0812">Transmembrane</keyword>
<sequence>MTSSSMRGALRLVLVQLLSSQTSTMHLVAFPSTVIQPGFIACAQGRPDLRAHFISKSRFSHTMSEYRHQAHSRAGELFMTTTASETSSSTLNKTFEAHDFLNLWYPACFAAQLSSTSPTLVQIFERDLVLFKDADGTVRCLKDECPHRLAPLSTGRITTHGKSTVLECSYHGWQFDGSGTCVLLPQRDEGKKIISQYDAHAVPVQTHQGIVFVFLGDVKKAQEIAPPSVPELEQEGWIYEQDYMRDLPYDYTTLVENIIDPSHVPVSHHGTVQGNRELAQPLSTKIRSLATTPVGFEGVTEVPLHASTRLGFSQQKAVQRVLFAPSLLQYHFSVPAGDACALFYPVPTSRGHSRVLVRRGRNFATERKMGTAQLIAKHLENNVVFDQDMAFLRGQEARLQQAGNDGWGGAWRERYVMPAKSDRFVITFRKQLDAAAAALPWLSKPTLAQPLPRRVLLDRYGQHTRHCPTCSGALSTVEKLLKYSSYAQGLGAMATFACLAGSTPPALPFFIACTLGPLAFSASLLTTDVVGPVVGAVPTSVAAAPAIAAVLLTAVSAIVAAVAPAASRVLGCVLGSLLPLTTAICASKIARMLSTLRDRFIYTEEAKAIQDS</sequence>
<dbReference type="GO" id="GO:0046872">
    <property type="term" value="F:metal ion binding"/>
    <property type="evidence" value="ECO:0007669"/>
    <property type="project" value="UniProtKB-KW"/>
</dbReference>
<evidence type="ECO:0000256" key="6">
    <source>
        <dbReference type="ARBA" id="ARBA00022714"/>
    </source>
</evidence>
<keyword evidence="15" id="KW-0732">Signal</keyword>
<evidence type="ECO:0000256" key="15">
    <source>
        <dbReference type="SAM" id="SignalP"/>
    </source>
</evidence>
<gene>
    <name evidence="17" type="ORF">PCAR00345_LOCUS14113</name>
</gene>
<keyword evidence="13 14" id="KW-0472">Membrane</keyword>
<protein>
    <recommendedName>
        <fullName evidence="16">Rieske domain-containing protein</fullName>
    </recommendedName>
</protein>
<keyword evidence="7" id="KW-0479">Metal-binding</keyword>
<evidence type="ECO:0000256" key="10">
    <source>
        <dbReference type="ARBA" id="ARBA00023002"/>
    </source>
</evidence>
<feature type="transmembrane region" description="Helical" evidence="14">
    <location>
        <begin position="506"/>
        <end position="525"/>
    </location>
</feature>
<evidence type="ECO:0000256" key="12">
    <source>
        <dbReference type="ARBA" id="ARBA00023014"/>
    </source>
</evidence>
<accession>A0A7S4BCI9</accession>
<keyword evidence="9 14" id="KW-1133">Transmembrane helix</keyword>